<keyword evidence="5" id="KW-1185">Reference proteome</keyword>
<dbReference type="InterPro" id="IPR022271">
    <property type="entry name" value="Lipocalin_ApoD"/>
</dbReference>
<organism evidence="4 5">
    <name type="scientific">Aquipseudomonas ullengensis</name>
    <dbReference type="NCBI Taxonomy" id="2759166"/>
    <lineage>
        <taxon>Bacteria</taxon>
        <taxon>Pseudomonadati</taxon>
        <taxon>Pseudomonadota</taxon>
        <taxon>Gammaproteobacteria</taxon>
        <taxon>Pseudomonadales</taxon>
        <taxon>Pseudomonadaceae</taxon>
        <taxon>Aquipseudomonas</taxon>
    </lineage>
</organism>
<keyword evidence="2" id="KW-0446">Lipid-binding</keyword>
<dbReference type="GO" id="GO:0006950">
    <property type="term" value="P:response to stress"/>
    <property type="evidence" value="ECO:0007669"/>
    <property type="project" value="UniProtKB-ARBA"/>
</dbReference>
<comment type="caution">
    <text evidence="4">The sequence shown here is derived from an EMBL/GenBank/DDBJ whole genome shotgun (WGS) entry which is preliminary data.</text>
</comment>
<name>A0A7W4Q8P3_9GAMM</name>
<dbReference type="InterPro" id="IPR022272">
    <property type="entry name" value="Lipocalin_CS"/>
</dbReference>
<dbReference type="Gene3D" id="2.40.128.20">
    <property type="match status" value="1"/>
</dbReference>
<dbReference type="PRINTS" id="PR01171">
    <property type="entry name" value="BCTLIPOCALIN"/>
</dbReference>
<dbReference type="PIRSF" id="PIRSF036893">
    <property type="entry name" value="Lipocalin_ApoD"/>
    <property type="match status" value="1"/>
</dbReference>
<feature type="signal peptide" evidence="2">
    <location>
        <begin position="1"/>
        <end position="19"/>
    </location>
</feature>
<comment type="similarity">
    <text evidence="1 2">Belongs to the calycin superfamily. Lipocalin family.</text>
</comment>
<evidence type="ECO:0000259" key="3">
    <source>
        <dbReference type="Pfam" id="PF08212"/>
    </source>
</evidence>
<dbReference type="InterPro" id="IPR012674">
    <property type="entry name" value="Calycin"/>
</dbReference>
<dbReference type="InterPro" id="IPR000566">
    <property type="entry name" value="Lipocln_cytosolic_FA-bd_dom"/>
</dbReference>
<comment type="function">
    <text evidence="2">Involved in the storage or transport of lipids necessary for membrane maintenance under stressful conditions. Displays a binding preference for lysophospholipids.</text>
</comment>
<protein>
    <recommendedName>
        <fullName evidence="2">Outer membrane lipoprotein Blc</fullName>
    </recommendedName>
</protein>
<dbReference type="GO" id="GO:0008289">
    <property type="term" value="F:lipid binding"/>
    <property type="evidence" value="ECO:0007669"/>
    <property type="project" value="UniProtKB-UniRule"/>
</dbReference>
<dbReference type="InterPro" id="IPR002446">
    <property type="entry name" value="Lipocalin_bac"/>
</dbReference>
<comment type="subcellular location">
    <subcellularLocation>
        <location evidence="2">Cell outer membrane</location>
    </subcellularLocation>
</comment>
<dbReference type="PANTHER" id="PTHR10612">
    <property type="entry name" value="APOLIPOPROTEIN D"/>
    <property type="match status" value="1"/>
</dbReference>
<proteinExistence type="inferred from homology"/>
<evidence type="ECO:0000313" key="5">
    <source>
        <dbReference type="Proteomes" id="UP000542720"/>
    </source>
</evidence>
<dbReference type="EMBL" id="JACJUD010000001">
    <property type="protein sequence ID" value="MBB2493829.1"/>
    <property type="molecule type" value="Genomic_DNA"/>
</dbReference>
<sequence>MRGLALSLLFAGLSGYAVSASSAEPPRTAGAVDLQRYQGTWYELARLPMFFQRNCAQSEAQYQLQEDGSVAVTNRCRTQAGEWQEAKGQAVAQVEGQTDKLWVRFDNWFSNLFPGLTKGDYWVLYLDASYQTALVGNPNLEYLWLLSRTPQVSAQTQAQLLDEARARGYDTSGLIWRTAESAITP</sequence>
<keyword evidence="2" id="KW-0732">Signal</keyword>
<keyword evidence="2" id="KW-0472">Membrane</keyword>
<keyword evidence="2" id="KW-0998">Cell outer membrane</keyword>
<dbReference type="GO" id="GO:0009279">
    <property type="term" value="C:cell outer membrane"/>
    <property type="evidence" value="ECO:0007669"/>
    <property type="project" value="UniProtKB-SubCell"/>
</dbReference>
<gene>
    <name evidence="4" type="ORF">H3H51_02290</name>
</gene>
<dbReference type="Pfam" id="PF08212">
    <property type="entry name" value="Lipocalin_2"/>
    <property type="match status" value="1"/>
</dbReference>
<evidence type="ECO:0000256" key="1">
    <source>
        <dbReference type="ARBA" id="ARBA00006889"/>
    </source>
</evidence>
<feature type="chain" id="PRO_5031674187" description="Outer membrane lipoprotein Blc" evidence="2">
    <location>
        <begin position="20"/>
        <end position="185"/>
    </location>
</feature>
<reference evidence="4 5" key="1">
    <citation type="submission" date="2020-08" db="EMBL/GenBank/DDBJ databases">
        <authorList>
            <person name="Kim C.M."/>
        </authorList>
    </citation>
    <scope>NUCLEOTIDE SEQUENCE [LARGE SCALE GENOMIC DNA]</scope>
    <source>
        <strain evidence="4 5">UL070</strain>
    </source>
</reference>
<dbReference type="AlphaFoldDB" id="A0A7W4Q8P3"/>
<evidence type="ECO:0000313" key="4">
    <source>
        <dbReference type="EMBL" id="MBB2493829.1"/>
    </source>
</evidence>
<evidence type="ECO:0000256" key="2">
    <source>
        <dbReference type="PIRNR" id="PIRNR036893"/>
    </source>
</evidence>
<feature type="domain" description="Lipocalin/cytosolic fatty-acid binding" evidence="3">
    <location>
        <begin position="32"/>
        <end position="178"/>
    </location>
</feature>
<dbReference type="PROSITE" id="PS00213">
    <property type="entry name" value="LIPOCALIN"/>
    <property type="match status" value="1"/>
</dbReference>
<dbReference type="SUPFAM" id="SSF50814">
    <property type="entry name" value="Lipocalins"/>
    <property type="match status" value="1"/>
</dbReference>
<dbReference type="Proteomes" id="UP000542720">
    <property type="component" value="Unassembled WGS sequence"/>
</dbReference>
<dbReference type="InterPro" id="IPR047202">
    <property type="entry name" value="Lipocalin_Blc-like_dom"/>
</dbReference>
<dbReference type="PANTHER" id="PTHR10612:SF34">
    <property type="entry name" value="APOLIPOPROTEIN D"/>
    <property type="match status" value="1"/>
</dbReference>
<keyword evidence="2" id="KW-0449">Lipoprotein</keyword>
<accession>A0A7W4Q8P3</accession>
<dbReference type="CDD" id="cd19438">
    <property type="entry name" value="lipocalin_Blc-like"/>
    <property type="match status" value="1"/>
</dbReference>
<comment type="subunit">
    <text evidence="2">Homodimer.</text>
</comment>